<dbReference type="RefSeq" id="WP_085124891.1">
    <property type="nucleotide sequence ID" value="NZ_FWZX01000022.1"/>
</dbReference>
<dbReference type="InterPro" id="IPR037523">
    <property type="entry name" value="VOC_core"/>
</dbReference>
<dbReference type="PANTHER" id="PTHR36113">
    <property type="entry name" value="LYASE, PUTATIVE-RELATED-RELATED"/>
    <property type="match status" value="1"/>
</dbReference>
<dbReference type="GO" id="GO:0046872">
    <property type="term" value="F:metal ion binding"/>
    <property type="evidence" value="ECO:0007669"/>
    <property type="project" value="UniProtKB-KW"/>
</dbReference>
<dbReference type="EMBL" id="FWZX01000022">
    <property type="protein sequence ID" value="SMF58716.1"/>
    <property type="molecule type" value="Genomic_DNA"/>
</dbReference>
<keyword evidence="1" id="KW-0479">Metal-binding</keyword>
<dbReference type="PROSITE" id="PS51819">
    <property type="entry name" value="VOC"/>
    <property type="match status" value="1"/>
</dbReference>
<dbReference type="PANTHER" id="PTHR36113:SF6">
    <property type="entry name" value="FOSFOMYCIN RESISTANCE PROTEIN FOSX"/>
    <property type="match status" value="1"/>
</dbReference>
<accession>A0A1Y6CDW8</accession>
<dbReference type="GO" id="GO:0051213">
    <property type="term" value="F:dioxygenase activity"/>
    <property type="evidence" value="ECO:0007669"/>
    <property type="project" value="UniProtKB-KW"/>
</dbReference>
<sequence>MITGLNHVTLAVRDLERSFRFYTEVLQCRPLARWRSGAYLLAGELWLCLSLDETTRPEPLPEYTHLAFDVPARDFGRLAARIHSAEALLWKDDRSEGDSLYFLDPDGHKLEIHVGDWRSRLAAMRRSPWDSETVFFD</sequence>
<dbReference type="STRING" id="560819.SAMN05428998_12246"/>
<gene>
    <name evidence="3" type="ORF">SAMN05428998_12246</name>
</gene>
<dbReference type="SUPFAM" id="SSF54593">
    <property type="entry name" value="Glyoxalase/Bleomycin resistance protein/Dihydroxybiphenyl dioxygenase"/>
    <property type="match status" value="1"/>
</dbReference>
<evidence type="ECO:0000313" key="4">
    <source>
        <dbReference type="Proteomes" id="UP000192917"/>
    </source>
</evidence>
<dbReference type="Pfam" id="PF00903">
    <property type="entry name" value="Glyoxalase"/>
    <property type="match status" value="1"/>
</dbReference>
<proteinExistence type="predicted"/>
<dbReference type="InterPro" id="IPR051332">
    <property type="entry name" value="Fosfomycin_Res_Enzymes"/>
</dbReference>
<name>A0A1Y6CDW8_9PROT</name>
<dbReference type="CDD" id="cd07244">
    <property type="entry name" value="FosA"/>
    <property type="match status" value="1"/>
</dbReference>
<organism evidence="3 4">
    <name type="scientific">Tistlia consotensis USBA 355</name>
    <dbReference type="NCBI Taxonomy" id="560819"/>
    <lineage>
        <taxon>Bacteria</taxon>
        <taxon>Pseudomonadati</taxon>
        <taxon>Pseudomonadota</taxon>
        <taxon>Alphaproteobacteria</taxon>
        <taxon>Rhodospirillales</taxon>
        <taxon>Rhodovibrionaceae</taxon>
        <taxon>Tistlia</taxon>
    </lineage>
</organism>
<dbReference type="Gene3D" id="3.10.180.10">
    <property type="entry name" value="2,3-Dihydroxybiphenyl 1,2-Dioxygenase, domain 1"/>
    <property type="match status" value="1"/>
</dbReference>
<reference evidence="3 4" key="1">
    <citation type="submission" date="2017-04" db="EMBL/GenBank/DDBJ databases">
        <authorList>
            <person name="Afonso C.L."/>
            <person name="Miller P.J."/>
            <person name="Scott M.A."/>
            <person name="Spackman E."/>
            <person name="Goraichik I."/>
            <person name="Dimitrov K.M."/>
            <person name="Suarez D.L."/>
            <person name="Swayne D.E."/>
        </authorList>
    </citation>
    <scope>NUCLEOTIDE SEQUENCE [LARGE SCALE GENOMIC DNA]</scope>
    <source>
        <strain evidence="3 4">USBA 355</strain>
    </source>
</reference>
<dbReference type="InterPro" id="IPR004360">
    <property type="entry name" value="Glyas_Fos-R_dOase_dom"/>
</dbReference>
<dbReference type="AlphaFoldDB" id="A0A1Y6CDW8"/>
<dbReference type="InterPro" id="IPR029068">
    <property type="entry name" value="Glyas_Bleomycin-R_OHBP_Dase"/>
</dbReference>
<protein>
    <submittedName>
        <fullName evidence="3">Glyoxalase/Bleomycin resistance protein/Dioxygenase superfamily protein</fullName>
    </submittedName>
</protein>
<dbReference type="Proteomes" id="UP000192917">
    <property type="component" value="Unassembled WGS sequence"/>
</dbReference>
<keyword evidence="3" id="KW-0560">Oxidoreductase</keyword>
<keyword evidence="4" id="KW-1185">Reference proteome</keyword>
<feature type="domain" description="VOC" evidence="2">
    <location>
        <begin position="4"/>
        <end position="115"/>
    </location>
</feature>
<keyword evidence="3" id="KW-0223">Dioxygenase</keyword>
<evidence type="ECO:0000313" key="3">
    <source>
        <dbReference type="EMBL" id="SMF58716.1"/>
    </source>
</evidence>
<evidence type="ECO:0000259" key="2">
    <source>
        <dbReference type="PROSITE" id="PS51819"/>
    </source>
</evidence>
<evidence type="ECO:0000256" key="1">
    <source>
        <dbReference type="ARBA" id="ARBA00022723"/>
    </source>
</evidence>